<accession>A0A6C0IMI9</accession>
<dbReference type="EMBL" id="MN740221">
    <property type="protein sequence ID" value="QHT94441.1"/>
    <property type="molecule type" value="Genomic_DNA"/>
</dbReference>
<proteinExistence type="predicted"/>
<sequence>MDSSTKEFPLLQSITSLDNHSYLQNELTSIYFQLHRCHDPFKIRTLYSHILEVLNFLKTKSSDLSYRKYIKLLFCMIPQSRDVIYGKGEHDISYLLILAFYSFQPSLSIYALHRLVTPVTPNSHLFGSWRDIKHLCLFVKQYSIEKEEHPLISHAIHLVNNQLYNDINTYKFSPHCFSKQHISNVAKWIPREKNNKFAWLYDKLAFHWASQFKSYLFNNIDTPIQKQKAMNKAKKIYRKQFAFLNKQLHTTEVLLTQQKYDLIDPADIQMQTLVHQTRLFDPSENQDKQRFTDKLNSHFETSFQPQEQFLYKHDFRNVNHISLGFLVKYAHQAIQNNNLKLQLFIDKLWNKTNILIPHYQKDFFIPVVDVSLTATENNYESLYSSLGLAIMLSQNSNVHNRIIAMDSLPTWITWDDHTTFTQKVSLFFHTISSCQSTLPLYDTVLDLISYGLTNSGASNYFTKNINIVFFSTFSNDPIPPSFLQSVETYFQAYAKSPKVTFWNTSINGGLSTFPFSNVSDRAIYMSGFSTSVLRQFIKINKKTINKPKNAFEYIEQMCCLPYYDCFTTYLSQHL</sequence>
<protein>
    <submittedName>
        <fullName evidence="1">Uncharacterized protein</fullName>
    </submittedName>
</protein>
<organism evidence="1">
    <name type="scientific">viral metagenome</name>
    <dbReference type="NCBI Taxonomy" id="1070528"/>
    <lineage>
        <taxon>unclassified sequences</taxon>
        <taxon>metagenomes</taxon>
        <taxon>organismal metagenomes</taxon>
    </lineage>
</organism>
<evidence type="ECO:0000313" key="1">
    <source>
        <dbReference type="EMBL" id="QHT94441.1"/>
    </source>
</evidence>
<name>A0A6C0IMI9_9ZZZZ</name>
<reference evidence="1" key="1">
    <citation type="journal article" date="2020" name="Nature">
        <title>Giant virus diversity and host interactions through global metagenomics.</title>
        <authorList>
            <person name="Schulz F."/>
            <person name="Roux S."/>
            <person name="Paez-Espino D."/>
            <person name="Jungbluth S."/>
            <person name="Walsh D.A."/>
            <person name="Denef V.J."/>
            <person name="McMahon K.D."/>
            <person name="Konstantinidis K.T."/>
            <person name="Eloe-Fadrosh E.A."/>
            <person name="Kyrpides N.C."/>
            <person name="Woyke T."/>
        </authorList>
    </citation>
    <scope>NUCLEOTIDE SEQUENCE</scope>
    <source>
        <strain evidence="1">GVMAG-M-3300024258-28</strain>
    </source>
</reference>
<dbReference type="AlphaFoldDB" id="A0A6C0IMI9"/>